<organism evidence="1 2">
    <name type="scientific">Pseudocalidococcus azoricus BACA0444</name>
    <dbReference type="NCBI Taxonomy" id="2918990"/>
    <lineage>
        <taxon>Bacteria</taxon>
        <taxon>Bacillati</taxon>
        <taxon>Cyanobacteriota</taxon>
        <taxon>Cyanophyceae</taxon>
        <taxon>Acaryochloridales</taxon>
        <taxon>Thermosynechococcaceae</taxon>
        <taxon>Pseudocalidococcus</taxon>
        <taxon>Pseudocalidococcus azoricus</taxon>
    </lineage>
</organism>
<accession>A0AAE4FRD1</accession>
<proteinExistence type="predicted"/>
<evidence type="ECO:0000313" key="1">
    <source>
        <dbReference type="EMBL" id="MDS3860898.1"/>
    </source>
</evidence>
<dbReference type="AlphaFoldDB" id="A0AAE4FRD1"/>
<sequence>MGSILGKRDGSFGGTGGLVDAKTRISISSKTLNDRQVAQCAIKSP</sequence>
<reference evidence="2" key="1">
    <citation type="submission" date="2023-07" db="EMBL/GenBank/DDBJ databases">
        <authorList>
            <person name="Luz R."/>
            <person name="Cordeiro R."/>
            <person name="Fonseca A."/>
            <person name="Goncalves V."/>
        </authorList>
    </citation>
    <scope>NUCLEOTIDE SEQUENCE [LARGE SCALE GENOMIC DNA]</scope>
    <source>
        <strain evidence="2">BACA0444</strain>
    </source>
</reference>
<comment type="caution">
    <text evidence="1">The sequence shown here is derived from an EMBL/GenBank/DDBJ whole genome shotgun (WGS) entry which is preliminary data.</text>
</comment>
<gene>
    <name evidence="1" type="ORF">RIF25_08730</name>
</gene>
<dbReference type="EMBL" id="JAVMIP010000007">
    <property type="protein sequence ID" value="MDS3860898.1"/>
    <property type="molecule type" value="Genomic_DNA"/>
</dbReference>
<protein>
    <submittedName>
        <fullName evidence="1">Uncharacterized protein</fullName>
    </submittedName>
</protein>
<keyword evidence="2" id="KW-1185">Reference proteome</keyword>
<name>A0AAE4FRD1_9CYAN</name>
<evidence type="ECO:0000313" key="2">
    <source>
        <dbReference type="Proteomes" id="UP001268256"/>
    </source>
</evidence>
<dbReference type="Proteomes" id="UP001268256">
    <property type="component" value="Unassembled WGS sequence"/>
</dbReference>
<dbReference type="RefSeq" id="WP_322878157.1">
    <property type="nucleotide sequence ID" value="NZ_JAVMIP010000007.1"/>
</dbReference>